<evidence type="ECO:0000313" key="11">
    <source>
        <dbReference type="EMBL" id="HAB5502651.1"/>
    </source>
</evidence>
<dbReference type="EMBL" id="DAAGAO010000001">
    <property type="protein sequence ID" value="HAB2269710.1"/>
    <property type="molecule type" value="Genomic_DNA"/>
</dbReference>
<dbReference type="EMBL" id="DAAFYR010000001">
    <property type="protein sequence ID" value="HAB2044155.1"/>
    <property type="molecule type" value="Genomic_DNA"/>
</dbReference>
<keyword evidence="1" id="KW-0812">Transmembrane</keyword>
<evidence type="ECO:0000313" key="14">
    <source>
        <dbReference type="EMBL" id="HAE1280971.1"/>
    </source>
</evidence>
<keyword evidence="1" id="KW-1133">Transmembrane helix</keyword>
<dbReference type="EMBL" id="DAARBF010000001">
    <property type="protein sequence ID" value="HAE1710677.1"/>
    <property type="molecule type" value="Genomic_DNA"/>
</dbReference>
<gene>
    <name evidence="14" type="ORF">G2926_01400</name>
    <name evidence="15" type="ORF">G3A15_01400</name>
    <name evidence="16" type="ORF">G3A26_01400</name>
    <name evidence="10" type="ORF">GB029_01400</name>
    <name evidence="12" type="ORF">GB188_01400</name>
    <name evidence="5" type="ORF">GB195_01460</name>
    <name evidence="6" type="ORF">GB338_01595</name>
    <name evidence="13" type="ORF">GB359_01400</name>
    <name evidence="8" type="ORF">GB406_01400</name>
    <name evidence="7" type="ORF">GB534_01400</name>
    <name evidence="3" type="ORF">GBW19_01400</name>
    <name evidence="11" type="ORF">GBW64_16640</name>
    <name evidence="4" type="ORF">GBY20_01400</name>
    <name evidence="2" type="ORF">GBZ27_01400</name>
    <name evidence="9" type="ORF">GBZ60_16655</name>
</gene>
<feature type="transmembrane region" description="Helical" evidence="1">
    <location>
        <begin position="20"/>
        <end position="45"/>
    </location>
</feature>
<evidence type="ECO:0000256" key="1">
    <source>
        <dbReference type="SAM" id="Phobius"/>
    </source>
</evidence>
<dbReference type="EMBL" id="DAAGWT010000001">
    <property type="protein sequence ID" value="HAB4870198.1"/>
    <property type="molecule type" value="Genomic_DNA"/>
</dbReference>
<evidence type="ECO:0000313" key="4">
    <source>
        <dbReference type="EMBL" id="HAB1827815.1"/>
    </source>
</evidence>
<evidence type="ECO:0000313" key="7">
    <source>
        <dbReference type="EMBL" id="HAB2440659.1"/>
    </source>
</evidence>
<evidence type="ECO:0000313" key="3">
    <source>
        <dbReference type="EMBL" id="HAB1644523.1"/>
    </source>
</evidence>
<dbReference type="RefSeq" id="WP_023226644.1">
    <property type="nucleotide sequence ID" value="NZ_CP033356.2"/>
</dbReference>
<accession>A0A3Z3S5B1</accession>
<reference evidence="10" key="1">
    <citation type="journal article" date="2018" name="Genome Biol.">
        <title>SKESA: strategic k-mer extension for scrupulous assemblies.</title>
        <authorList>
            <person name="Souvorov A."/>
            <person name="Agarwala R."/>
            <person name="Lipman D.J."/>
        </authorList>
    </citation>
    <scope>NUCLEOTIDE SEQUENCE</scope>
    <source>
        <strain evidence="10">Salmonella enterica</strain>
    </source>
</reference>
<proteinExistence type="predicted"/>
<organism evidence="10">
    <name type="scientific">Salmonella enterica I</name>
    <dbReference type="NCBI Taxonomy" id="59201"/>
    <lineage>
        <taxon>Bacteria</taxon>
        <taxon>Pseudomonadati</taxon>
        <taxon>Pseudomonadota</taxon>
        <taxon>Gammaproteobacteria</taxon>
        <taxon>Enterobacterales</taxon>
        <taxon>Enterobacteriaceae</taxon>
        <taxon>Salmonella</taxon>
    </lineage>
</organism>
<feature type="transmembrane region" description="Helical" evidence="1">
    <location>
        <begin position="172"/>
        <end position="194"/>
    </location>
</feature>
<evidence type="ECO:0000313" key="13">
    <source>
        <dbReference type="EMBL" id="HAB6069347.1"/>
    </source>
</evidence>
<evidence type="ECO:0000313" key="5">
    <source>
        <dbReference type="EMBL" id="HAB2044155.1"/>
    </source>
</evidence>
<dbReference type="EMBL" id="DAAGBY010000001">
    <property type="protein sequence ID" value="HAB2440659.1"/>
    <property type="molecule type" value="Genomic_DNA"/>
</dbReference>
<dbReference type="EMBL" id="DAAHCA010000010">
    <property type="protein sequence ID" value="HAB5502651.1"/>
    <property type="molecule type" value="Genomic_DNA"/>
</dbReference>
<dbReference type="EMBL" id="DAAHED010000001">
    <property type="protein sequence ID" value="HAB5714190.1"/>
    <property type="molecule type" value="Genomic_DNA"/>
</dbReference>
<evidence type="ECO:0000313" key="9">
    <source>
        <dbReference type="EMBL" id="HAB4635255.1"/>
    </source>
</evidence>
<sequence>MLKFRTIFLKKIFTLKNSILARRGAVIVIVSAVFTSIMFFAHSWASDKEVAMTLSVLNSNEYNFSSTSDVLSTTRKEYEKKHALEIKEKNDKEFEECEIQNENSKLPCLNGNEFSVATQWKINGVNSSCNEYDMQGDSGKGYDSESQCKISLNKWLKENNKITPWHIAQTSFFWLDITGLLFMFGGFLTTLFAGMRALWGKSDS</sequence>
<evidence type="ECO:0000313" key="16">
    <source>
        <dbReference type="EMBL" id="HAE1710677.1"/>
    </source>
</evidence>
<keyword evidence="1" id="KW-0472">Membrane</keyword>
<dbReference type="EMBL" id="DAAQXN010000001">
    <property type="protein sequence ID" value="HAE1280971.1"/>
    <property type="molecule type" value="Genomic_DNA"/>
</dbReference>
<dbReference type="EMBL" id="DAAGUQ010000011">
    <property type="protein sequence ID" value="HAB4635255.1"/>
    <property type="molecule type" value="Genomic_DNA"/>
</dbReference>
<comment type="caution">
    <text evidence="10">The sequence shown here is derived from an EMBL/GenBank/DDBJ whole genome shotgun (WGS) entry which is preliminary data.</text>
</comment>
<dbReference type="EMBL" id="DAAFPP010000001">
    <property type="protein sequence ID" value="HAB0933860.1"/>
    <property type="molecule type" value="Genomic_DNA"/>
</dbReference>
<evidence type="ECO:0000313" key="10">
    <source>
        <dbReference type="EMBL" id="HAB4870198.1"/>
    </source>
</evidence>
<evidence type="ECO:0000313" key="12">
    <source>
        <dbReference type="EMBL" id="HAB5714190.1"/>
    </source>
</evidence>
<dbReference type="EMBL" id="DAAHHH010000001">
    <property type="protein sequence ID" value="HAB6069347.1"/>
    <property type="molecule type" value="Genomic_DNA"/>
</dbReference>
<evidence type="ECO:0000313" key="2">
    <source>
        <dbReference type="EMBL" id="HAB0933860.1"/>
    </source>
</evidence>
<dbReference type="EMBL" id="DAAFVJ010000001">
    <property type="protein sequence ID" value="HAB1644523.1"/>
    <property type="molecule type" value="Genomic_DNA"/>
</dbReference>
<dbReference type="EMBL" id="DAAFWU010000001">
    <property type="protein sequence ID" value="HAB1827815.1"/>
    <property type="molecule type" value="Genomic_DNA"/>
</dbReference>
<name>A0A3Z3S5B1_SALET</name>
<evidence type="ECO:0000313" key="6">
    <source>
        <dbReference type="EMBL" id="HAB2269710.1"/>
    </source>
</evidence>
<evidence type="ECO:0000313" key="8">
    <source>
        <dbReference type="EMBL" id="HAB4557395.1"/>
    </source>
</evidence>
<protein>
    <submittedName>
        <fullName evidence="10">Uncharacterized protein</fullName>
    </submittedName>
</protein>
<dbReference type="EMBL" id="DAARAN010000001">
    <property type="protein sequence ID" value="HAE1625168.1"/>
    <property type="molecule type" value="Genomic_DNA"/>
</dbReference>
<reference evidence="10" key="2">
    <citation type="submission" date="2019-10" db="EMBL/GenBank/DDBJ databases">
        <authorList>
            <consortium name="NCBI Pathogen Detection Project"/>
        </authorList>
    </citation>
    <scope>NUCLEOTIDE SEQUENCE</scope>
    <source>
        <strain evidence="10">Salmonella enterica</strain>
    </source>
</reference>
<dbReference type="EMBL" id="DAAGTZ010000001">
    <property type="protein sequence ID" value="HAB4557395.1"/>
    <property type="molecule type" value="Genomic_DNA"/>
</dbReference>
<dbReference type="AlphaFoldDB" id="A0A3Z3S5B1"/>
<evidence type="ECO:0000313" key="15">
    <source>
        <dbReference type="EMBL" id="HAE1625168.1"/>
    </source>
</evidence>